<reference evidence="2 4" key="1">
    <citation type="submission" date="2024-02" db="EMBL/GenBank/DDBJ databases">
        <authorList>
            <person name="Chen Y."/>
            <person name="Shah S."/>
            <person name="Dougan E. K."/>
            <person name="Thang M."/>
            <person name="Chan C."/>
        </authorList>
    </citation>
    <scope>NUCLEOTIDE SEQUENCE [LARGE SCALE GENOMIC DNA]</scope>
</reference>
<organism evidence="2 4">
    <name type="scientific">Durusdinium trenchii</name>
    <dbReference type="NCBI Taxonomy" id="1381693"/>
    <lineage>
        <taxon>Eukaryota</taxon>
        <taxon>Sar</taxon>
        <taxon>Alveolata</taxon>
        <taxon>Dinophyceae</taxon>
        <taxon>Suessiales</taxon>
        <taxon>Symbiodiniaceae</taxon>
        <taxon>Durusdinium</taxon>
    </lineage>
</organism>
<evidence type="ECO:0000313" key="3">
    <source>
        <dbReference type="EMBL" id="CAK9004837.1"/>
    </source>
</evidence>
<keyword evidence="1" id="KW-0812">Transmembrane</keyword>
<proteinExistence type="predicted"/>
<feature type="transmembrane region" description="Helical" evidence="1">
    <location>
        <begin position="84"/>
        <end position="105"/>
    </location>
</feature>
<evidence type="ECO:0000313" key="4">
    <source>
        <dbReference type="Proteomes" id="UP001642464"/>
    </source>
</evidence>
<evidence type="ECO:0000313" key="2">
    <source>
        <dbReference type="EMBL" id="CAK9004683.1"/>
    </source>
</evidence>
<name>A0ABP0IQ15_9DINO</name>
<keyword evidence="1" id="KW-0472">Membrane</keyword>
<sequence>MRSVTRASSLDPVLNWACDACEESTDCFYSSSSDDSTSWLNHVQRRQRGRPPPSCFIHPDVEAKANQKARQLKYREIAPPATKLLYSTALMSVLGPTTIFVLAYMNSSCEHGMDSPVPLWIWLCAAPFVLCHFIIEVRIFRYTTIPYFQVVGRFQMLAVHLGFHLWFLISTCKSLAFQGAVFSNAVFAARTFATARCTVTYSGEYGYERETSFNEIWQITLRQSTFAFWMREIPLSGQVLICWLLSFSPIIHALLESIPEDQWPWEIDYSLDTDNTGEYTNFLGGRFTQGDSVMLLGSGMGMYLIDEQSPSYPREKTFHILEGLMASLQEGIHHHSVHSPGGDGKLVEQSRRALRQMHEPLEIYTRNALTRCFLKVITLGLFNTALQIHVQISVYGMFRVTSKNKEVDFQRLVSISLSIASAFFLLIHVQKVLLYAGQALSKVEHVMEHINETDEPVTWRDLKNYFVWRAAEARVIRYREYVRWSTAAFVLAVSMAILKLCMAFRCPDSLWNIGSVHSCVDLRSAFLASDD</sequence>
<feature type="transmembrane region" description="Helical" evidence="1">
    <location>
        <begin position="412"/>
        <end position="429"/>
    </location>
</feature>
<evidence type="ECO:0000256" key="1">
    <source>
        <dbReference type="SAM" id="Phobius"/>
    </source>
</evidence>
<keyword evidence="4" id="KW-1185">Reference proteome</keyword>
<feature type="transmembrane region" description="Helical" evidence="1">
    <location>
        <begin position="484"/>
        <end position="505"/>
    </location>
</feature>
<dbReference type="EMBL" id="CAXAMM010004758">
    <property type="protein sequence ID" value="CAK9004837.1"/>
    <property type="molecule type" value="Genomic_DNA"/>
</dbReference>
<comment type="caution">
    <text evidence="2">The sequence shown here is derived from an EMBL/GenBank/DDBJ whole genome shotgun (WGS) entry which is preliminary data.</text>
</comment>
<keyword evidence="1" id="KW-1133">Transmembrane helix</keyword>
<feature type="transmembrane region" description="Helical" evidence="1">
    <location>
        <begin position="117"/>
        <end position="135"/>
    </location>
</feature>
<dbReference type="EMBL" id="CAXAMM010004714">
    <property type="protein sequence ID" value="CAK9004683.1"/>
    <property type="molecule type" value="Genomic_DNA"/>
</dbReference>
<protein>
    <submittedName>
        <fullName evidence="2">Uncharacterized protein</fullName>
    </submittedName>
</protein>
<gene>
    <name evidence="2" type="ORF">SCF082_LOCUS8294</name>
    <name evidence="3" type="ORF">SCF082_LOCUS8344</name>
</gene>
<accession>A0ABP0IQ15</accession>
<feature type="transmembrane region" description="Helical" evidence="1">
    <location>
        <begin position="372"/>
        <end position="392"/>
    </location>
</feature>
<dbReference type="Proteomes" id="UP001642464">
    <property type="component" value="Unassembled WGS sequence"/>
</dbReference>